<dbReference type="EMBL" id="MH590603">
    <property type="protein sequence ID" value="AXH70407.1"/>
    <property type="molecule type" value="Genomic_DNA"/>
</dbReference>
<gene>
    <name evidence="1" type="primary">19</name>
    <name evidence="1" type="ORF">SEA_DAREDEVIL_19</name>
</gene>
<organism evidence="1 2">
    <name type="scientific">Gordonia phage Daredevil</name>
    <dbReference type="NCBI Taxonomy" id="2283286"/>
    <lineage>
        <taxon>Viruses</taxon>
        <taxon>Duplodnaviria</taxon>
        <taxon>Heunggongvirae</taxon>
        <taxon>Uroviricota</taxon>
        <taxon>Caudoviricetes</taxon>
        <taxon>Daredevilvirus</taxon>
        <taxon>Daredevilvirus daredevil</taxon>
    </lineage>
</organism>
<name>A0A345MIM6_9CAUD</name>
<reference evidence="2" key="1">
    <citation type="submission" date="2018-07" db="EMBL/GenBank/DDBJ databases">
        <authorList>
            <person name="Quirk P.G."/>
            <person name="Krulwich T.A."/>
        </authorList>
    </citation>
    <scope>NUCLEOTIDE SEQUENCE [LARGE SCALE GENOMIC DNA]</scope>
</reference>
<accession>A0A345MIM6</accession>
<dbReference type="KEGG" id="vg:54998010"/>
<protein>
    <recommendedName>
        <fullName evidence="3">Head-to-tail adaptor</fullName>
    </recommendedName>
</protein>
<dbReference type="RefSeq" id="YP_009807133.1">
    <property type="nucleotide sequence ID" value="NC_048021.1"/>
</dbReference>
<evidence type="ECO:0000313" key="2">
    <source>
        <dbReference type="Proteomes" id="UP000257597"/>
    </source>
</evidence>
<proteinExistence type="predicted"/>
<evidence type="ECO:0008006" key="3">
    <source>
        <dbReference type="Google" id="ProtNLM"/>
    </source>
</evidence>
<sequence>MADFAVAQDVFDASWDHIDPSRETWISTQIGRAETLLKTKVTRLQNVSSLSELDAANANTAVVNAVLRFIANPKGIKQESVQDQSVTRFEDARGGGIYFTDEELSWFRPTARRRVGNIGVAPPKWGQV</sequence>
<evidence type="ECO:0000313" key="1">
    <source>
        <dbReference type="EMBL" id="AXH70407.1"/>
    </source>
</evidence>
<dbReference type="GeneID" id="54998010"/>
<keyword evidence="2" id="KW-1185">Reference proteome</keyword>
<dbReference type="Proteomes" id="UP000257597">
    <property type="component" value="Segment"/>
</dbReference>